<dbReference type="SUPFAM" id="SSF53474">
    <property type="entry name" value="alpha/beta-Hydrolases"/>
    <property type="match status" value="1"/>
</dbReference>
<dbReference type="InterPro" id="IPR029058">
    <property type="entry name" value="AB_hydrolase_fold"/>
</dbReference>
<gene>
    <name evidence="1" type="ORF">HP467_07165</name>
</gene>
<name>A0A850DSH7_9MICO</name>
<accession>A0A850DSH7</accession>
<organism evidence="1 2">
    <name type="scientific">Curtobacterium citreum</name>
    <dbReference type="NCBI Taxonomy" id="2036"/>
    <lineage>
        <taxon>Bacteria</taxon>
        <taxon>Bacillati</taxon>
        <taxon>Actinomycetota</taxon>
        <taxon>Actinomycetes</taxon>
        <taxon>Micrococcales</taxon>
        <taxon>Microbacteriaceae</taxon>
        <taxon>Curtobacterium</taxon>
    </lineage>
</organism>
<evidence type="ECO:0000313" key="1">
    <source>
        <dbReference type="EMBL" id="NUU27891.1"/>
    </source>
</evidence>
<reference evidence="1 2" key="1">
    <citation type="submission" date="2020-05" db="EMBL/GenBank/DDBJ databases">
        <title>Genome Sequencing of Type Strains.</title>
        <authorList>
            <person name="Lemaire J.F."/>
            <person name="Inderbitzin P."/>
            <person name="Gregorio O.A."/>
            <person name="Collins S.B."/>
            <person name="Wespe N."/>
            <person name="Knight-Connoni V."/>
        </authorList>
    </citation>
    <scope>NUCLEOTIDE SEQUENCE [LARGE SCALE GENOMIC DNA]</scope>
    <source>
        <strain evidence="1 2">DSM 20512</strain>
    </source>
</reference>
<sequence length="572" mass="58759">MDILEDQILVRRDTLANFIAQSVVPLNGEPVGIIGPDGRATAYKIGDGVSTVDQLPALSKGDKGDTGPQGLPGTNGVATDAAVATNMQDTSTQTGAAFSRGIRQGIADVRSRLSTRAAYDLATSLGKSRVAVEDSDQYLEAWPDLTAWAGAGVQVSGGLAYGSTSQSSGIARSYRIEPGTIARVTFQINYVVGASSGGGVLVGFSKNAVGTAPAVGGAGARGIYIRSDGNTTATSIVKALDNGSQSTDLMGTGTTTMIVTAIADETYLTVTAVNAATGQEVHARWARDDSAFPLNNLTVMVNDTRGTAGSSVGVIAGRRGGLVTTKPRQAYRTAQWGTASGDGFRIALPASYDSRVPTPAVVLFHGNGSDESHWITNGNGTAVDTALLNAGFITIAAANTGATSTWGSDDGLAAYTAAYRYARDHYNIGAVCFYANSMGGIESLNVLARDAIPGVAAWAGTVPTYDLAENRANALFTSTIDTAYAGDYANKAVGHDPAKMDARLFRGIPMWMLIATDDTSVTPAANGQALYTAVSPVAPTTKVEVTGGHSTGQIAARAADIVAFFKGVLGVS</sequence>
<dbReference type="EMBL" id="JABMCG010000095">
    <property type="protein sequence ID" value="NUU27891.1"/>
    <property type="molecule type" value="Genomic_DNA"/>
</dbReference>
<evidence type="ECO:0000313" key="2">
    <source>
        <dbReference type="Proteomes" id="UP000539146"/>
    </source>
</evidence>
<proteinExistence type="predicted"/>
<dbReference type="RefSeq" id="WP_175325722.1">
    <property type="nucleotide sequence ID" value="NZ_BAAAWP010000001.1"/>
</dbReference>
<dbReference type="Gene3D" id="3.40.50.1820">
    <property type="entry name" value="alpha/beta hydrolase"/>
    <property type="match status" value="1"/>
</dbReference>
<comment type="caution">
    <text evidence="1">The sequence shown here is derived from an EMBL/GenBank/DDBJ whole genome shotgun (WGS) entry which is preliminary data.</text>
</comment>
<dbReference type="AlphaFoldDB" id="A0A850DSH7"/>
<protein>
    <submittedName>
        <fullName evidence="1">Uncharacterized protein</fullName>
    </submittedName>
</protein>
<dbReference type="Proteomes" id="UP000539146">
    <property type="component" value="Unassembled WGS sequence"/>
</dbReference>